<name>A0A3M9NAJ2_9BACT</name>
<comment type="caution">
    <text evidence="3">The sequence shown here is derived from an EMBL/GenBank/DDBJ whole genome shotgun (WGS) entry which is preliminary data.</text>
</comment>
<evidence type="ECO:0000259" key="2">
    <source>
        <dbReference type="Pfam" id="PF07715"/>
    </source>
</evidence>
<dbReference type="InterPro" id="IPR023996">
    <property type="entry name" value="TonB-dep_OMP_SusC/RagA"/>
</dbReference>
<dbReference type="Gene3D" id="2.60.40.1120">
    <property type="entry name" value="Carboxypeptidase-like, regulatory domain"/>
    <property type="match status" value="1"/>
</dbReference>
<dbReference type="EMBL" id="RJJR01000012">
    <property type="protein sequence ID" value="RNI34832.1"/>
    <property type="molecule type" value="Genomic_DNA"/>
</dbReference>
<keyword evidence="4" id="KW-1185">Reference proteome</keyword>
<proteinExistence type="predicted"/>
<dbReference type="InterPro" id="IPR037066">
    <property type="entry name" value="Plug_dom_sf"/>
</dbReference>
<dbReference type="SUPFAM" id="SSF49464">
    <property type="entry name" value="Carboxypeptidase regulatory domain-like"/>
    <property type="match status" value="1"/>
</dbReference>
<keyword evidence="1" id="KW-0472">Membrane</keyword>
<organism evidence="3 4">
    <name type="scientific">Hanamia caeni</name>
    <dbReference type="NCBI Taxonomy" id="2294116"/>
    <lineage>
        <taxon>Bacteria</taxon>
        <taxon>Pseudomonadati</taxon>
        <taxon>Bacteroidota</taxon>
        <taxon>Chitinophagia</taxon>
        <taxon>Chitinophagales</taxon>
        <taxon>Chitinophagaceae</taxon>
        <taxon>Hanamia</taxon>
    </lineage>
</organism>
<dbReference type="Proteomes" id="UP000267223">
    <property type="component" value="Unassembled WGS sequence"/>
</dbReference>
<feature type="domain" description="TonB-dependent receptor plug" evidence="2">
    <location>
        <begin position="181"/>
        <end position="288"/>
    </location>
</feature>
<keyword evidence="1" id="KW-1133">Transmembrane helix</keyword>
<reference evidence="3 4" key="1">
    <citation type="submission" date="2018-11" db="EMBL/GenBank/DDBJ databases">
        <title>Draft genome sequence of Ferruginibacter sp. BO-59.</title>
        <authorList>
            <person name="Im W.T."/>
        </authorList>
    </citation>
    <scope>NUCLEOTIDE SEQUENCE [LARGE SCALE GENOMIC DNA]</scope>
    <source>
        <strain evidence="3 4">BO-59</strain>
    </source>
</reference>
<evidence type="ECO:0000256" key="1">
    <source>
        <dbReference type="SAM" id="Phobius"/>
    </source>
</evidence>
<evidence type="ECO:0000313" key="4">
    <source>
        <dbReference type="Proteomes" id="UP000267223"/>
    </source>
</evidence>
<keyword evidence="1" id="KW-0812">Transmembrane</keyword>
<accession>A0A3M9NAJ2</accession>
<dbReference type="InterPro" id="IPR023997">
    <property type="entry name" value="TonB-dep_OMP_SusC/RagA_CS"/>
</dbReference>
<dbReference type="NCBIfam" id="TIGR04056">
    <property type="entry name" value="OMP_RagA_SusC"/>
    <property type="match status" value="1"/>
</dbReference>
<feature type="transmembrane region" description="Helical" evidence="1">
    <location>
        <begin position="63"/>
        <end position="82"/>
    </location>
</feature>
<dbReference type="InterPro" id="IPR012910">
    <property type="entry name" value="Plug_dom"/>
</dbReference>
<protein>
    <submittedName>
        <fullName evidence="3">SusC/RagA family TonB-linked outer membrane protein</fullName>
    </submittedName>
</protein>
<dbReference type="Pfam" id="PF07715">
    <property type="entry name" value="Plug"/>
    <property type="match status" value="1"/>
</dbReference>
<dbReference type="Pfam" id="PF13715">
    <property type="entry name" value="CarbopepD_reg_2"/>
    <property type="match status" value="1"/>
</dbReference>
<sequence length="1115" mass="123634">MILRKKVRSGRKEEIQQNPLWRNRLSKNTINTQDFLNTDGLKSLQIAGLIFYKLKDLKMNRHFTKSALILLIGALGCLTSFAQSKTIKGVIKSADTQEPLQGVTIGIKGQAVGGTFTNSRGEFSLVVPSDKAVLKVSSVGYQYQEIPVGDKTTFSISLDKDAKGLEDVVVVGYGTQKRAHLTGSVGTVDMKEILDLPVGNLSEALKGQIVGVGVAGGFSRPGEPANITIRNPIYFSKDGGSKEPLYVIDDIVRTKEDFDLLDASEIENISVLKDAAAAIYGILGSNGVIVVRTKHGRPGTPSINYNASFGTADAPFMPKMMSGYQEAVYLNDYTAGRNNWDTASTHNSSSYYTPDELEYFKTHDYNWLEMAWQKSFEMRHTLNISGGSERATYFAGFSYNTQNSNFKGLGYKRYSVRASSDIKLAAGLKLGLSLSADLSDKKNTFNKQGGESLDNDWKTLVGESPFYPPYINGLPILIPDAGTSSNINTYNYFAIHDLNNYTRSRNSGVNFQGQLSYEVPFIKGLTAAVNFNKNISNSFGKQYGTKYDVYQFGTIGEHDHILDTNVIRTRTFSNGDRVRINPTIDETYQLNATLRYDKTFGKHQVNALFGYEQAESSSDGVAGMIDGIVVGGLDNQNFGTGNQSSNETISEAGRLAYIGRLDYNYAGKYLLELQFRADASINFAPENRWGYFPSASAGWIISEEKFFTRISNTINFLKLRGSVGFLGLDATKPYQWLRSYQIQTGKAAVFGGDGDRGLAVVTNLEMANRDVHWDNVDKYNIGIDAKFLNSRLSVSADGYLDRRYDMLSNLTSAPSILIGTAVPSENFGKANTFGYEISANWRDRISKDWGYNMTLNFDWNDNKILVTDVAKGDIGTYLDPTGKSSDMGYLGYHSLGILHTQADVDALLAKNPGYTLFGKAPQPGMLYFEDIRGPKDPNTNQYGPPDGIITSDDQEYLKAKQDNHYGLGFNWGISYKNLSLNVVSGLSWGGIGSVESAARKIGKPYSNRPAFWADHWTPENTNAAYPSPYFTDTYDLSTDFWWRSSFTWRITSFNLSYTLPENVLNKLRLNNARIYLVGINPLNLYNPYSYKDNANGSYDAFPQLRSFSLGLNVNL</sequence>
<evidence type="ECO:0000313" key="3">
    <source>
        <dbReference type="EMBL" id="RNI34832.1"/>
    </source>
</evidence>
<gene>
    <name evidence="3" type="ORF">EFY79_14190</name>
</gene>
<dbReference type="Gene3D" id="2.170.130.10">
    <property type="entry name" value="TonB-dependent receptor, plug domain"/>
    <property type="match status" value="1"/>
</dbReference>
<dbReference type="AlphaFoldDB" id="A0A3M9NAJ2"/>
<dbReference type="SUPFAM" id="SSF56935">
    <property type="entry name" value="Porins"/>
    <property type="match status" value="1"/>
</dbReference>
<dbReference type="InterPro" id="IPR008969">
    <property type="entry name" value="CarboxyPept-like_regulatory"/>
</dbReference>
<dbReference type="NCBIfam" id="TIGR04057">
    <property type="entry name" value="SusC_RagA_signa"/>
    <property type="match status" value="1"/>
</dbReference>